<dbReference type="Proteomes" id="UP000645555">
    <property type="component" value="Unassembled WGS sequence"/>
</dbReference>
<feature type="region of interest" description="Disordered" evidence="1">
    <location>
        <begin position="140"/>
        <end position="245"/>
    </location>
</feature>
<gene>
    <name evidence="3" type="ORF">GCM10010515_50980</name>
</gene>
<evidence type="ECO:0000256" key="1">
    <source>
        <dbReference type="SAM" id="MobiDB-lite"/>
    </source>
</evidence>
<sequence length="558" mass="56805">MFTFVLGLLSELARETGDRLDRVLPAPRLRRSLRHWRRTRPFWAAAWVIAGGVEMVALPLAPLPLMIKVGVGAMSAVGISLVLIAGGLFFLFRPEQRMFVSVVTAIASLTSMATTNLGGFGIGMAAGLIGSSMAFGWLPDPVPEGEDAPGGDGDRAHGPRRAPVREAGATGAERTAPGTARTGAGHDPGGADRAAGADGAARATGAPGPAGVPDGTPSSGRGAAARDGGRSKEGGDRARSSFRRRSARGAVLAVTSVVLVAAAVPAAVPAPAARGSDGFPSPWPTFEWHWPWEPPDVPTAPGPSEGSSPTPGGSGPTSTPSAGSPSGRSAAADDEPSGGTPSGSGEESGKGGGARGAQVTLPCLTGIDTGGLPGPGPEPEDAVPGEVAEDPGDLTALRPPIVVGDRPGRPRATYPISPGHPEVRADTLTAYGAIIHGATHLPTVDGGRLKVLWVHADRLVADDYSFRLKAGGQVQTIDVDLDIPQVDIYVTRLTGSITIPFLDVRTPRVCVGADIVPANLPVAVRLPELSVAAVEAGQVLVDAETVDFSDLTVRSGNR</sequence>
<keyword evidence="2" id="KW-0812">Transmembrane</keyword>
<accession>A0A918KUJ5</accession>
<feature type="transmembrane region" description="Helical" evidence="2">
    <location>
        <begin position="42"/>
        <end position="61"/>
    </location>
</feature>
<keyword evidence="4" id="KW-1185">Reference proteome</keyword>
<name>A0A918KUJ5_9ACTN</name>
<organism evidence="3 4">
    <name type="scientific">Streptomyces fructofermentans</name>
    <dbReference type="NCBI Taxonomy" id="152141"/>
    <lineage>
        <taxon>Bacteria</taxon>
        <taxon>Bacillati</taxon>
        <taxon>Actinomycetota</taxon>
        <taxon>Actinomycetes</taxon>
        <taxon>Kitasatosporales</taxon>
        <taxon>Streptomycetaceae</taxon>
        <taxon>Streptomyces</taxon>
    </lineage>
</organism>
<feature type="compositionally biased region" description="Low complexity" evidence="1">
    <location>
        <begin position="191"/>
        <end position="226"/>
    </location>
</feature>
<keyword evidence="2" id="KW-0472">Membrane</keyword>
<feature type="transmembrane region" description="Helical" evidence="2">
    <location>
        <begin position="98"/>
        <end position="129"/>
    </location>
</feature>
<evidence type="ECO:0000313" key="4">
    <source>
        <dbReference type="Proteomes" id="UP000645555"/>
    </source>
</evidence>
<feature type="compositionally biased region" description="Basic and acidic residues" evidence="1">
    <location>
        <begin position="227"/>
        <end position="239"/>
    </location>
</feature>
<reference evidence="3" key="1">
    <citation type="journal article" date="2014" name="Int. J. Syst. Evol. Microbiol.">
        <title>Complete genome sequence of Corynebacterium casei LMG S-19264T (=DSM 44701T), isolated from a smear-ripened cheese.</title>
        <authorList>
            <consortium name="US DOE Joint Genome Institute (JGI-PGF)"/>
            <person name="Walter F."/>
            <person name="Albersmeier A."/>
            <person name="Kalinowski J."/>
            <person name="Ruckert C."/>
        </authorList>
    </citation>
    <scope>NUCLEOTIDE SEQUENCE</scope>
    <source>
        <strain evidence="3">JCM 4956</strain>
    </source>
</reference>
<dbReference type="RefSeq" id="WP_190037887.1">
    <property type="nucleotide sequence ID" value="NZ_BMWD01000019.1"/>
</dbReference>
<feature type="compositionally biased region" description="Low complexity" evidence="1">
    <location>
        <begin position="302"/>
        <end position="330"/>
    </location>
</feature>
<feature type="compositionally biased region" description="Pro residues" evidence="1">
    <location>
        <begin position="292"/>
        <end position="301"/>
    </location>
</feature>
<protein>
    <recommendedName>
        <fullName evidence="5">Integral membrane protein</fullName>
    </recommendedName>
</protein>
<reference evidence="3" key="2">
    <citation type="submission" date="2020-09" db="EMBL/GenBank/DDBJ databases">
        <authorList>
            <person name="Sun Q."/>
            <person name="Ohkuma M."/>
        </authorList>
    </citation>
    <scope>NUCLEOTIDE SEQUENCE</scope>
    <source>
        <strain evidence="3">JCM 4956</strain>
    </source>
</reference>
<evidence type="ECO:0000256" key="2">
    <source>
        <dbReference type="SAM" id="Phobius"/>
    </source>
</evidence>
<dbReference type="EMBL" id="BMWD01000019">
    <property type="protein sequence ID" value="GGX76791.1"/>
    <property type="molecule type" value="Genomic_DNA"/>
</dbReference>
<evidence type="ECO:0008006" key="5">
    <source>
        <dbReference type="Google" id="ProtNLM"/>
    </source>
</evidence>
<dbReference type="AlphaFoldDB" id="A0A918KUJ5"/>
<keyword evidence="2" id="KW-1133">Transmembrane helix</keyword>
<evidence type="ECO:0000313" key="3">
    <source>
        <dbReference type="EMBL" id="GGX76791.1"/>
    </source>
</evidence>
<comment type="caution">
    <text evidence="3">The sequence shown here is derived from an EMBL/GenBank/DDBJ whole genome shotgun (WGS) entry which is preliminary data.</text>
</comment>
<feature type="region of interest" description="Disordered" evidence="1">
    <location>
        <begin position="284"/>
        <end position="421"/>
    </location>
</feature>
<feature type="compositionally biased region" description="Acidic residues" evidence="1">
    <location>
        <begin position="378"/>
        <end position="392"/>
    </location>
</feature>
<feature type="transmembrane region" description="Helical" evidence="2">
    <location>
        <begin position="73"/>
        <end position="92"/>
    </location>
</feature>
<dbReference type="Pfam" id="PF19609">
    <property type="entry name" value="DUF6114"/>
    <property type="match status" value="1"/>
</dbReference>
<proteinExistence type="predicted"/>
<dbReference type="InterPro" id="IPR046096">
    <property type="entry name" value="DUF6114"/>
</dbReference>